<dbReference type="AlphaFoldDB" id="A0A1N6YUB4"/>
<dbReference type="EMBL" id="FTMA01000007">
    <property type="protein sequence ID" value="SIR18152.1"/>
    <property type="molecule type" value="Genomic_DNA"/>
</dbReference>
<evidence type="ECO:0000313" key="2">
    <source>
        <dbReference type="Proteomes" id="UP000186953"/>
    </source>
</evidence>
<dbReference type="Proteomes" id="UP000186953">
    <property type="component" value="Unassembled WGS sequence"/>
</dbReference>
<protein>
    <submittedName>
        <fullName evidence="1">Uncharacterized protein</fullName>
    </submittedName>
</protein>
<accession>A0A1N6YUB4</accession>
<dbReference type="STRING" id="228959.SAMN05421797_107147"/>
<reference evidence="2" key="1">
    <citation type="submission" date="2017-01" db="EMBL/GenBank/DDBJ databases">
        <authorList>
            <person name="Varghese N."/>
            <person name="Submissions S."/>
        </authorList>
    </citation>
    <scope>NUCLEOTIDE SEQUENCE [LARGE SCALE GENOMIC DNA]</scope>
    <source>
        <strain evidence="2">DSM 15366</strain>
    </source>
</reference>
<keyword evidence="2" id="KW-1185">Reference proteome</keyword>
<sequence length="31" mass="3568">MVLYPRAITIREEPKVILFKIRIGAHVVAYA</sequence>
<proteinExistence type="predicted"/>
<organism evidence="1 2">
    <name type="scientific">Maribacter ulvicola</name>
    <dbReference type="NCBI Taxonomy" id="228959"/>
    <lineage>
        <taxon>Bacteria</taxon>
        <taxon>Pseudomonadati</taxon>
        <taxon>Bacteroidota</taxon>
        <taxon>Flavobacteriia</taxon>
        <taxon>Flavobacteriales</taxon>
        <taxon>Flavobacteriaceae</taxon>
        <taxon>Maribacter</taxon>
    </lineage>
</organism>
<name>A0A1N6YUB4_9FLAO</name>
<gene>
    <name evidence="1" type="ORF">SAMN05421797_107147</name>
</gene>
<evidence type="ECO:0000313" key="1">
    <source>
        <dbReference type="EMBL" id="SIR18152.1"/>
    </source>
</evidence>